<dbReference type="Pfam" id="PF13508">
    <property type="entry name" value="Acetyltransf_7"/>
    <property type="match status" value="1"/>
</dbReference>
<evidence type="ECO:0000313" key="3">
    <source>
        <dbReference type="Proteomes" id="UP001280581"/>
    </source>
</evidence>
<accession>A0AAN6LQG4</accession>
<dbReference type="GO" id="GO:0016747">
    <property type="term" value="F:acyltransferase activity, transferring groups other than amino-acyl groups"/>
    <property type="evidence" value="ECO:0007669"/>
    <property type="project" value="InterPro"/>
</dbReference>
<organism evidence="2 3">
    <name type="scientific">Pseudopithomyces chartarum</name>
    <dbReference type="NCBI Taxonomy" id="1892770"/>
    <lineage>
        <taxon>Eukaryota</taxon>
        <taxon>Fungi</taxon>
        <taxon>Dikarya</taxon>
        <taxon>Ascomycota</taxon>
        <taxon>Pezizomycotina</taxon>
        <taxon>Dothideomycetes</taxon>
        <taxon>Pleosporomycetidae</taxon>
        <taxon>Pleosporales</taxon>
        <taxon>Massarineae</taxon>
        <taxon>Didymosphaeriaceae</taxon>
        <taxon>Pseudopithomyces</taxon>
    </lineage>
</organism>
<dbReference type="SUPFAM" id="SSF55729">
    <property type="entry name" value="Acyl-CoA N-acyltransferases (Nat)"/>
    <property type="match status" value="1"/>
</dbReference>
<keyword evidence="3" id="KW-1185">Reference proteome</keyword>
<reference evidence="2 3" key="1">
    <citation type="submission" date="2021-02" db="EMBL/GenBank/DDBJ databases">
        <title>Genome assembly of Pseudopithomyces chartarum.</title>
        <authorList>
            <person name="Jauregui R."/>
            <person name="Singh J."/>
            <person name="Voisey C."/>
        </authorList>
    </citation>
    <scope>NUCLEOTIDE SEQUENCE [LARGE SCALE GENOMIC DNA]</scope>
    <source>
        <strain evidence="2 3">AGR01</strain>
    </source>
</reference>
<gene>
    <name evidence="2" type="ORF">GRF29_185g25978</name>
</gene>
<evidence type="ECO:0000313" key="2">
    <source>
        <dbReference type="EMBL" id="KAK3201193.1"/>
    </source>
</evidence>
<dbReference type="PROSITE" id="PS51186">
    <property type="entry name" value="GNAT"/>
    <property type="match status" value="1"/>
</dbReference>
<dbReference type="AlphaFoldDB" id="A0AAN6LQG4"/>
<dbReference type="InterPro" id="IPR016181">
    <property type="entry name" value="Acyl_CoA_acyltransferase"/>
</dbReference>
<comment type="caution">
    <text evidence="2">The sequence shown here is derived from an EMBL/GenBank/DDBJ whole genome shotgun (WGS) entry which is preliminary data.</text>
</comment>
<name>A0AAN6LQG4_9PLEO</name>
<dbReference type="CDD" id="cd04301">
    <property type="entry name" value="NAT_SF"/>
    <property type="match status" value="1"/>
</dbReference>
<dbReference type="Proteomes" id="UP001280581">
    <property type="component" value="Unassembled WGS sequence"/>
</dbReference>
<proteinExistence type="predicted"/>
<dbReference type="Gene3D" id="3.40.630.30">
    <property type="match status" value="1"/>
</dbReference>
<dbReference type="EMBL" id="WVTA01000016">
    <property type="protein sequence ID" value="KAK3201193.1"/>
    <property type="molecule type" value="Genomic_DNA"/>
</dbReference>
<dbReference type="InterPro" id="IPR000182">
    <property type="entry name" value="GNAT_dom"/>
</dbReference>
<protein>
    <recommendedName>
        <fullName evidence="1">N-acetyltransferase domain-containing protein</fullName>
    </recommendedName>
</protein>
<sequence>MPVYNTLLIPPYSSLPPNSLTPLAQKLRSFKLHALLSDPNAFSQSHAAESELPLSAWETRVSNPDFRIVVCIVDSGDIKESGADEDRKDNAEKKEIPEAVVKTLLASDWAGTFTLVGPVSLDAWVYPLSGQPETGSDEEEKRWHLTSLFVLPEHRGRGLAAKLTIAAVQAGSSISQSSPSPVEGNQGARRTTRFRLIVHPKNKPVVGLYEKLGFVVGGLYTQKEAMMAMGDAAGIPEDAEEEKWNTRLAIGMEYIV</sequence>
<feature type="domain" description="N-acetyltransferase" evidence="1">
    <location>
        <begin position="76"/>
        <end position="234"/>
    </location>
</feature>
<evidence type="ECO:0000259" key="1">
    <source>
        <dbReference type="PROSITE" id="PS51186"/>
    </source>
</evidence>